<evidence type="ECO:0000313" key="3">
    <source>
        <dbReference type="Proteomes" id="UP001606302"/>
    </source>
</evidence>
<reference evidence="2 3" key="1">
    <citation type="submission" date="2024-08" db="EMBL/GenBank/DDBJ databases">
        <authorList>
            <person name="Lu H."/>
        </authorList>
    </citation>
    <scope>NUCLEOTIDE SEQUENCE [LARGE SCALE GENOMIC DNA]</scope>
    <source>
        <strain evidence="2 3">DXS20W</strain>
    </source>
</reference>
<comment type="caution">
    <text evidence="2">The sequence shown here is derived from an EMBL/GenBank/DDBJ whole genome shotgun (WGS) entry which is preliminary data.</text>
</comment>
<dbReference type="SUPFAM" id="SSF53756">
    <property type="entry name" value="UDP-Glycosyltransferase/glycogen phosphorylase"/>
    <property type="match status" value="1"/>
</dbReference>
<proteinExistence type="predicted"/>
<evidence type="ECO:0000259" key="1">
    <source>
        <dbReference type="Pfam" id="PF13477"/>
    </source>
</evidence>
<gene>
    <name evidence="2" type="ORF">ACG04Q_08585</name>
</gene>
<dbReference type="Proteomes" id="UP001606302">
    <property type="component" value="Unassembled WGS sequence"/>
</dbReference>
<dbReference type="CDD" id="cd03808">
    <property type="entry name" value="GT4_CapM-like"/>
    <property type="match status" value="1"/>
</dbReference>
<dbReference type="EMBL" id="JBIGHX010000003">
    <property type="protein sequence ID" value="MFG6461625.1"/>
    <property type="molecule type" value="Genomic_DNA"/>
</dbReference>
<organism evidence="2 3">
    <name type="scientific">Pelomonas lactea</name>
    <dbReference type="NCBI Taxonomy" id="3299030"/>
    <lineage>
        <taxon>Bacteria</taxon>
        <taxon>Pseudomonadati</taxon>
        <taxon>Pseudomonadota</taxon>
        <taxon>Betaproteobacteria</taxon>
        <taxon>Burkholderiales</taxon>
        <taxon>Sphaerotilaceae</taxon>
        <taxon>Roseateles</taxon>
    </lineage>
</organism>
<dbReference type="PANTHER" id="PTHR12526">
    <property type="entry name" value="GLYCOSYLTRANSFERASE"/>
    <property type="match status" value="1"/>
</dbReference>
<accession>A0ABW7GII5</accession>
<dbReference type="PANTHER" id="PTHR12526:SF638">
    <property type="entry name" value="SPORE COAT PROTEIN SA"/>
    <property type="match status" value="1"/>
</dbReference>
<evidence type="ECO:0000313" key="2">
    <source>
        <dbReference type="EMBL" id="MFG6461625.1"/>
    </source>
</evidence>
<name>A0ABW7GII5_9BURK</name>
<keyword evidence="3" id="KW-1185">Reference proteome</keyword>
<dbReference type="Gene3D" id="3.40.50.2000">
    <property type="entry name" value="Glycogen Phosphorylase B"/>
    <property type="match status" value="2"/>
</dbReference>
<protein>
    <submittedName>
        <fullName evidence="2">Glycosyltransferase family 4 protein</fullName>
    </submittedName>
</protein>
<dbReference type="Pfam" id="PF13477">
    <property type="entry name" value="Glyco_trans_4_2"/>
    <property type="match status" value="1"/>
</dbReference>
<dbReference type="RefSeq" id="WP_394510493.1">
    <property type="nucleotide sequence ID" value="NZ_JBIGHX010000003.1"/>
</dbReference>
<dbReference type="Pfam" id="PF13692">
    <property type="entry name" value="Glyco_trans_1_4"/>
    <property type="match status" value="1"/>
</dbReference>
<dbReference type="InterPro" id="IPR028098">
    <property type="entry name" value="Glyco_trans_4-like_N"/>
</dbReference>
<feature type="domain" description="Glycosyltransferase subfamily 4-like N-terminal" evidence="1">
    <location>
        <begin position="7"/>
        <end position="144"/>
    </location>
</feature>
<sequence>MNVSEPRVLYVINNAAFFVSHRLVLALEARRRGFKVSLLSGQAGSETMESSAESVLMEAGIRHIRVPFTSAGVNPLHELLALACMIWHVLRLSPDLIHCASPKGLLYGGLVARLCRTPALVLAVSGMGFLHTDTGKPSLSRRAIAAIYGCLARFAYGHPNVRVIVQNRDDHAQLVAAGLTNDRAIRLIPGSGVALQDYAGTHQDQKEQLVLLPARMLYDKGVAEFVDAVRSVKSALPGWRFLLAGAAGYNNPSSISADQLGRWVAEGVVEWAGHVDDMRPLYARAAIVCLPSYREGMPKALLEAAAASCAVITTDTVGCREAILPGESGLLVPVRDVPSLASALRTLCNDSPLRERFGAKGRELAVERFGVDAVLNQTMTIYEELLQHV</sequence>